<sequence length="69" mass="8234">MFSSDTSDRPSLDHGLTSQQVQLSRHHYSSNVLTPTQTNYWWLLYFDLDYRCLYCTGQLPLTPTNRNWY</sequence>
<evidence type="ECO:0000313" key="3">
    <source>
        <dbReference type="Proteomes" id="UP000018348"/>
    </source>
</evidence>
<evidence type="ECO:0000259" key="1">
    <source>
        <dbReference type="Pfam" id="PF00690"/>
    </source>
</evidence>
<dbReference type="GeneID" id="88769577"/>
<dbReference type="Proteomes" id="UP000018348">
    <property type="component" value="Unassembled WGS sequence"/>
</dbReference>
<dbReference type="SUPFAM" id="SSF81665">
    <property type="entry name" value="Calcium ATPase, transmembrane domain M"/>
    <property type="match status" value="1"/>
</dbReference>
<dbReference type="RefSeq" id="WP_021829154.1">
    <property type="nucleotide sequence ID" value="NZ_CAQK01000045.1"/>
</dbReference>
<feature type="domain" description="Cation-transporting P-type ATPase N-terminal" evidence="1">
    <location>
        <begin position="11"/>
        <end position="44"/>
    </location>
</feature>
<dbReference type="InterPro" id="IPR004014">
    <property type="entry name" value="ATPase_P-typ_cation-transptr_N"/>
</dbReference>
<dbReference type="AlphaFoldDB" id="T2I7N6"/>
<dbReference type="Pfam" id="PF00690">
    <property type="entry name" value="Cation_ATPase_N"/>
    <property type="match status" value="1"/>
</dbReference>
<dbReference type="EMBL" id="CAQK01000045">
    <property type="protein sequence ID" value="CCQ48973.1"/>
    <property type="molecule type" value="Genomic_DNA"/>
</dbReference>
<comment type="caution">
    <text evidence="2">The sequence shown here is derived from an EMBL/GenBank/DDBJ whole genome shotgun (WGS) entry which is preliminary data.</text>
</comment>
<dbReference type="InterPro" id="IPR023298">
    <property type="entry name" value="ATPase_P-typ_TM_dom_sf"/>
</dbReference>
<reference evidence="2 3" key="2">
    <citation type="submission" date="2013-09" db="EMBL/GenBank/DDBJ databases">
        <title>Whole genome comparison of six Crocosphaera watsonii strains with differing phenotypes.</title>
        <authorList>
            <person name="Bench S.R."/>
            <person name="Heller P."/>
            <person name="Frank I."/>
            <person name="Arciniega M."/>
            <person name="Shilova I.N."/>
            <person name="Zehr J.P."/>
        </authorList>
    </citation>
    <scope>NUCLEOTIDE SEQUENCE [LARGE SCALE GENOMIC DNA]</scope>
    <source>
        <strain evidence="2 3">WH 8502</strain>
    </source>
</reference>
<protein>
    <recommendedName>
        <fullName evidence="1">Cation-transporting P-type ATPase N-terminal domain-containing protein</fullName>
    </recommendedName>
</protein>
<organism evidence="2 3">
    <name type="scientific">Crocosphaera watsonii WH 8502</name>
    <dbReference type="NCBI Taxonomy" id="423474"/>
    <lineage>
        <taxon>Bacteria</taxon>
        <taxon>Bacillati</taxon>
        <taxon>Cyanobacteriota</taxon>
        <taxon>Cyanophyceae</taxon>
        <taxon>Oscillatoriophycideae</taxon>
        <taxon>Chroococcales</taxon>
        <taxon>Aphanothecaceae</taxon>
        <taxon>Crocosphaera</taxon>
    </lineage>
</organism>
<name>T2I7N6_CROWT</name>
<proteinExistence type="predicted"/>
<accession>T2I7N6</accession>
<evidence type="ECO:0000313" key="2">
    <source>
        <dbReference type="EMBL" id="CCQ48973.1"/>
    </source>
</evidence>
<gene>
    <name evidence="2" type="ORF">CWATWH8502_795</name>
</gene>
<reference evidence="2 3" key="1">
    <citation type="submission" date="2013-01" db="EMBL/GenBank/DDBJ databases">
        <authorList>
            <person name="Bench S."/>
        </authorList>
    </citation>
    <scope>NUCLEOTIDE SEQUENCE [LARGE SCALE GENOMIC DNA]</scope>
    <source>
        <strain evidence="2 3">WH 8502</strain>
    </source>
</reference>